<organism evidence="8 9">
    <name type="scientific">Genlisea aurea</name>
    <dbReference type="NCBI Taxonomy" id="192259"/>
    <lineage>
        <taxon>Eukaryota</taxon>
        <taxon>Viridiplantae</taxon>
        <taxon>Streptophyta</taxon>
        <taxon>Embryophyta</taxon>
        <taxon>Tracheophyta</taxon>
        <taxon>Spermatophyta</taxon>
        <taxon>Magnoliopsida</taxon>
        <taxon>eudicotyledons</taxon>
        <taxon>Gunneridae</taxon>
        <taxon>Pentapetalae</taxon>
        <taxon>asterids</taxon>
        <taxon>lamiids</taxon>
        <taxon>Lamiales</taxon>
        <taxon>Lentibulariaceae</taxon>
        <taxon>Genlisea</taxon>
    </lineage>
</organism>
<evidence type="ECO:0000256" key="6">
    <source>
        <dbReference type="SAM" id="MobiDB-lite"/>
    </source>
</evidence>
<keyword evidence="4 7" id="KW-1133">Transmembrane helix</keyword>
<dbReference type="InterPro" id="IPR029454">
    <property type="entry name" value="ODR-4-like"/>
</dbReference>
<dbReference type="PANTHER" id="PTHR33966:SF1">
    <property type="entry name" value="PROTEIN ODR-4 HOMOLOG"/>
    <property type="match status" value="1"/>
</dbReference>
<evidence type="ECO:0000313" key="9">
    <source>
        <dbReference type="Proteomes" id="UP000015453"/>
    </source>
</evidence>
<name>S8DWI7_9LAMI</name>
<comment type="caution">
    <text evidence="8">The sequence shown here is derived from an EMBL/GenBank/DDBJ whole genome shotgun (WGS) entry which is preliminary data.</text>
</comment>
<dbReference type="GO" id="GO:0012505">
    <property type="term" value="C:endomembrane system"/>
    <property type="evidence" value="ECO:0007669"/>
    <property type="project" value="TreeGrafter"/>
</dbReference>
<evidence type="ECO:0000256" key="4">
    <source>
        <dbReference type="ARBA" id="ARBA00022989"/>
    </source>
</evidence>
<keyword evidence="3 7" id="KW-0812">Transmembrane</keyword>
<proteinExistence type="inferred from homology"/>
<feature type="compositionally biased region" description="Gly residues" evidence="6">
    <location>
        <begin position="426"/>
        <end position="436"/>
    </location>
</feature>
<dbReference type="GO" id="GO:0008104">
    <property type="term" value="P:intracellular protein localization"/>
    <property type="evidence" value="ECO:0007669"/>
    <property type="project" value="TreeGrafter"/>
</dbReference>
<feature type="region of interest" description="Disordered" evidence="6">
    <location>
        <begin position="56"/>
        <end position="82"/>
    </location>
</feature>
<dbReference type="GO" id="GO:0016020">
    <property type="term" value="C:membrane"/>
    <property type="evidence" value="ECO:0007669"/>
    <property type="project" value="UniProtKB-SubCell"/>
</dbReference>
<accession>S8DWI7</accession>
<feature type="transmembrane region" description="Helical" evidence="7">
    <location>
        <begin position="466"/>
        <end position="487"/>
    </location>
</feature>
<gene>
    <name evidence="8" type="ORF">M569_10484</name>
</gene>
<feature type="compositionally biased region" description="Gly residues" evidence="6">
    <location>
        <begin position="443"/>
        <end position="456"/>
    </location>
</feature>
<dbReference type="Proteomes" id="UP000015453">
    <property type="component" value="Unassembled WGS sequence"/>
</dbReference>
<dbReference type="AlphaFoldDB" id="S8DWI7"/>
<dbReference type="Pfam" id="PF14778">
    <property type="entry name" value="ODR4-like"/>
    <property type="match status" value="1"/>
</dbReference>
<dbReference type="OrthoDB" id="21458at2759"/>
<dbReference type="EMBL" id="AUSU01004920">
    <property type="protein sequence ID" value="EPS64297.1"/>
    <property type="molecule type" value="Genomic_DNA"/>
</dbReference>
<keyword evidence="5 7" id="KW-0472">Membrane</keyword>
<evidence type="ECO:0000313" key="8">
    <source>
        <dbReference type="EMBL" id="EPS64297.1"/>
    </source>
</evidence>
<evidence type="ECO:0008006" key="10">
    <source>
        <dbReference type="Google" id="ProtNLM"/>
    </source>
</evidence>
<evidence type="ECO:0000256" key="1">
    <source>
        <dbReference type="ARBA" id="ARBA00004370"/>
    </source>
</evidence>
<evidence type="ECO:0000256" key="7">
    <source>
        <dbReference type="SAM" id="Phobius"/>
    </source>
</evidence>
<feature type="region of interest" description="Disordered" evidence="6">
    <location>
        <begin position="422"/>
        <end position="456"/>
    </location>
</feature>
<keyword evidence="9" id="KW-1185">Reference proteome</keyword>
<protein>
    <recommendedName>
        <fullName evidence="10">Protein odr-4 homolog</fullName>
    </recommendedName>
</protein>
<reference evidence="8 9" key="1">
    <citation type="journal article" date="2013" name="BMC Genomics">
        <title>The miniature genome of a carnivorous plant Genlisea aurea contains a low number of genes and short non-coding sequences.</title>
        <authorList>
            <person name="Leushkin E.V."/>
            <person name="Sutormin R.A."/>
            <person name="Nabieva E.R."/>
            <person name="Penin A.A."/>
            <person name="Kondrashov A.S."/>
            <person name="Logacheva M.D."/>
        </authorList>
    </citation>
    <scope>NUCLEOTIDE SEQUENCE [LARGE SCALE GENOMIC DNA]</scope>
</reference>
<evidence type="ECO:0000256" key="3">
    <source>
        <dbReference type="ARBA" id="ARBA00022692"/>
    </source>
</evidence>
<comment type="subcellular location">
    <subcellularLocation>
        <location evidence="1">Membrane</location>
    </subcellularLocation>
</comment>
<sequence>MVKVVIGDETQLKLVEKRLVDSALPSQVGLVIGKLSSSLDRGFVYDLVPTPLNDAGEPPCSVINGAGEDNKNKKKSSSSKSRPQTEFSALFVDNDWVSEHGRQVSRMLLGGMKVIGIYIWIEENLFKNSTSTLCQTVRGFSEAASSIVDCNDRLLIHISYGTLRWSCRNCSVTANISSTSTRPCDFKMGKVFGPLQTFRCTYNFDVRLPIRHGDEVSMERLFDMLHDVIANQAKELDNAKALINGKLVTGDDDLCVSDDFHEESVTQPLIIQVFVLFEACIQKRIFGVLHFRGSVCSLSYLNSKEPLSQALVDIKEDIVRSLRSRLDILRDEGVNVSGTDPRIPRKPMRLPFPRRVFVPWAEGAYICDHIQLSETPEVVKDRCRELMSVEIPADDDAASEILEPESEAVSVETRSSKNVWDVLKRSGGGGGGGAGYGRRREGGGGGGGEKNGDGDVGGGRGGGFEAIGVAFLVVFVSVLLGFLLHFCKDML</sequence>
<evidence type="ECO:0000256" key="2">
    <source>
        <dbReference type="ARBA" id="ARBA00010131"/>
    </source>
</evidence>
<dbReference type="PANTHER" id="PTHR33966">
    <property type="entry name" value="PROTEIN ODR-4 HOMOLOG"/>
    <property type="match status" value="1"/>
</dbReference>
<evidence type="ECO:0000256" key="5">
    <source>
        <dbReference type="ARBA" id="ARBA00023136"/>
    </source>
</evidence>
<comment type="similarity">
    <text evidence="2">Belongs to the ODR-4 family.</text>
</comment>